<name>A0ACB8U568_9APHY</name>
<gene>
    <name evidence="1" type="ORF">BDY19DRAFT_134415</name>
</gene>
<evidence type="ECO:0000313" key="2">
    <source>
        <dbReference type="Proteomes" id="UP001055072"/>
    </source>
</evidence>
<dbReference type="Proteomes" id="UP001055072">
    <property type="component" value="Unassembled WGS sequence"/>
</dbReference>
<evidence type="ECO:0000313" key="1">
    <source>
        <dbReference type="EMBL" id="KAI0089264.1"/>
    </source>
</evidence>
<reference evidence="1" key="1">
    <citation type="journal article" date="2021" name="Environ. Microbiol.">
        <title>Gene family expansions and transcriptome signatures uncover fungal adaptations to wood decay.</title>
        <authorList>
            <person name="Hage H."/>
            <person name="Miyauchi S."/>
            <person name="Viragh M."/>
            <person name="Drula E."/>
            <person name="Min B."/>
            <person name="Chaduli D."/>
            <person name="Navarro D."/>
            <person name="Favel A."/>
            <person name="Norest M."/>
            <person name="Lesage-Meessen L."/>
            <person name="Balint B."/>
            <person name="Merenyi Z."/>
            <person name="de Eugenio L."/>
            <person name="Morin E."/>
            <person name="Martinez A.T."/>
            <person name="Baldrian P."/>
            <person name="Stursova M."/>
            <person name="Martinez M.J."/>
            <person name="Novotny C."/>
            <person name="Magnuson J.K."/>
            <person name="Spatafora J.W."/>
            <person name="Maurice S."/>
            <person name="Pangilinan J."/>
            <person name="Andreopoulos W."/>
            <person name="LaButti K."/>
            <person name="Hundley H."/>
            <person name="Na H."/>
            <person name="Kuo A."/>
            <person name="Barry K."/>
            <person name="Lipzen A."/>
            <person name="Henrissat B."/>
            <person name="Riley R."/>
            <person name="Ahrendt S."/>
            <person name="Nagy L.G."/>
            <person name="Grigoriev I.V."/>
            <person name="Martin F."/>
            <person name="Rosso M.N."/>
        </authorList>
    </citation>
    <scope>NUCLEOTIDE SEQUENCE</scope>
    <source>
        <strain evidence="1">CBS 384.51</strain>
    </source>
</reference>
<accession>A0ACB8U568</accession>
<proteinExistence type="predicted"/>
<protein>
    <submittedName>
        <fullName evidence="1">Uncharacterized protein</fullName>
    </submittedName>
</protein>
<keyword evidence="2" id="KW-1185">Reference proteome</keyword>
<sequence length="200" mass="22234">MASIVNILRSSVRHRRIALTSAVGAARGRGIATTLPPAEEGDIEDQLSHTNVSDLAKMIGSAGDEVTEHITREPAFKPFSPHFFTKPSDFSREARIEQGLVRRSKRPYLGPGRAEAEARDVFRQLNIDPVHEATNSRLLSAFLTDMGKIKPRPVTNLTWRSQRKLGKAVRRARMIGIIPQLSRKTLSVTYIPASERNATE</sequence>
<dbReference type="EMBL" id="MU274911">
    <property type="protein sequence ID" value="KAI0089264.1"/>
    <property type="molecule type" value="Genomic_DNA"/>
</dbReference>
<comment type="caution">
    <text evidence="1">The sequence shown here is derived from an EMBL/GenBank/DDBJ whole genome shotgun (WGS) entry which is preliminary data.</text>
</comment>
<organism evidence="1 2">
    <name type="scientific">Irpex rosettiformis</name>
    <dbReference type="NCBI Taxonomy" id="378272"/>
    <lineage>
        <taxon>Eukaryota</taxon>
        <taxon>Fungi</taxon>
        <taxon>Dikarya</taxon>
        <taxon>Basidiomycota</taxon>
        <taxon>Agaricomycotina</taxon>
        <taxon>Agaricomycetes</taxon>
        <taxon>Polyporales</taxon>
        <taxon>Irpicaceae</taxon>
        <taxon>Irpex</taxon>
    </lineage>
</organism>